<keyword evidence="3 6" id="KW-0812">Transmembrane</keyword>
<evidence type="ECO:0000256" key="5">
    <source>
        <dbReference type="ARBA" id="ARBA00023136"/>
    </source>
</evidence>
<dbReference type="GO" id="GO:0006888">
    <property type="term" value="P:endoplasmic reticulum to Golgi vesicle-mediated transport"/>
    <property type="evidence" value="ECO:0007669"/>
    <property type="project" value="InterPro"/>
</dbReference>
<dbReference type="InterPro" id="IPR045231">
    <property type="entry name" value="Yip1/4-like"/>
</dbReference>
<dbReference type="PANTHER" id="PTHR21236">
    <property type="entry name" value="GOLGI MEMBRANE PROTEIN YIP1"/>
    <property type="match status" value="1"/>
</dbReference>
<dbReference type="EMBL" id="JAQMWT010000240">
    <property type="protein sequence ID" value="KAJ8606932.1"/>
    <property type="molecule type" value="Genomic_DNA"/>
</dbReference>
<accession>A0AAD7XRD3</accession>
<dbReference type="GO" id="GO:0000139">
    <property type="term" value="C:Golgi membrane"/>
    <property type="evidence" value="ECO:0007669"/>
    <property type="project" value="UniProtKB-SubCell"/>
</dbReference>
<comment type="similarity">
    <text evidence="2 6">Belongs to the YIP1 family.</text>
</comment>
<protein>
    <recommendedName>
        <fullName evidence="6">Protein YIPF</fullName>
    </recommendedName>
</protein>
<feature type="region of interest" description="Disordered" evidence="7">
    <location>
        <begin position="27"/>
        <end position="60"/>
    </location>
</feature>
<evidence type="ECO:0000313" key="10">
    <source>
        <dbReference type="Proteomes" id="UP001230188"/>
    </source>
</evidence>
<dbReference type="Pfam" id="PF04893">
    <property type="entry name" value="Yip1"/>
    <property type="match status" value="1"/>
</dbReference>
<sequence length="242" mass="26649">MDEESPSSGDNDVWDDPSVRSAVSDLQSAFAGGGGMQPLEFDSGSESKPRLSGTLPKSGTLDEPVAETILRDLRHIAGKISHVMMPYESQANTLEHLRDWDLWGPLLIGLFLAILLSLADNAQAGLIFSQVFVIIWFGAAVVTLNAVLLGGVISLWQSVCVLGYSVFPLCVARLCSDFVELFLSSSRPHHLLRLFFVIPALLWCTKVSVVFIAEVISPDKKILAVYPCYFFYLWLAWMVLVV</sequence>
<evidence type="ECO:0000313" key="9">
    <source>
        <dbReference type="EMBL" id="KAJ8606932.1"/>
    </source>
</evidence>
<dbReference type="PANTHER" id="PTHR21236:SF1">
    <property type="entry name" value="PROTEIN YIPF6"/>
    <property type="match status" value="1"/>
</dbReference>
<comment type="caution">
    <text evidence="9">The sequence shown here is derived from an EMBL/GenBank/DDBJ whole genome shotgun (WGS) entry which is preliminary data.</text>
</comment>
<organism evidence="9 10">
    <name type="scientific">Chrysophaeum taylorii</name>
    <dbReference type="NCBI Taxonomy" id="2483200"/>
    <lineage>
        <taxon>Eukaryota</taxon>
        <taxon>Sar</taxon>
        <taxon>Stramenopiles</taxon>
        <taxon>Ochrophyta</taxon>
        <taxon>Pelagophyceae</taxon>
        <taxon>Pelagomonadales</taxon>
        <taxon>Pelagomonadaceae</taxon>
        <taxon>Chrysophaeum</taxon>
    </lineage>
</organism>
<reference evidence="9" key="1">
    <citation type="submission" date="2023-01" db="EMBL/GenBank/DDBJ databases">
        <title>Metagenome sequencing of chrysophaentin producing Chrysophaeum taylorii.</title>
        <authorList>
            <person name="Davison J."/>
            <person name="Bewley C."/>
        </authorList>
    </citation>
    <scope>NUCLEOTIDE SEQUENCE</scope>
    <source>
        <strain evidence="9">NIES-1699</strain>
    </source>
</reference>
<comment type="subcellular location">
    <subcellularLocation>
        <location evidence="6">Golgi apparatus membrane</location>
        <topology evidence="6">Multi-pass membrane protein</topology>
    </subcellularLocation>
    <subcellularLocation>
        <location evidence="1">Membrane</location>
        <topology evidence="1">Multi-pass membrane protein</topology>
    </subcellularLocation>
</comment>
<dbReference type="Proteomes" id="UP001230188">
    <property type="component" value="Unassembled WGS sequence"/>
</dbReference>
<evidence type="ECO:0000256" key="7">
    <source>
        <dbReference type="SAM" id="MobiDB-lite"/>
    </source>
</evidence>
<proteinExistence type="inferred from homology"/>
<name>A0AAD7XRD3_9STRA</name>
<feature type="transmembrane region" description="Helical" evidence="6">
    <location>
        <begin position="222"/>
        <end position="241"/>
    </location>
</feature>
<keyword evidence="4 6" id="KW-1133">Transmembrane helix</keyword>
<evidence type="ECO:0000256" key="1">
    <source>
        <dbReference type="ARBA" id="ARBA00004141"/>
    </source>
</evidence>
<gene>
    <name evidence="9" type="ORF">CTAYLR_008633</name>
</gene>
<evidence type="ECO:0000256" key="6">
    <source>
        <dbReference type="RuleBase" id="RU361264"/>
    </source>
</evidence>
<keyword evidence="10" id="KW-1185">Reference proteome</keyword>
<keyword evidence="5 6" id="KW-0472">Membrane</keyword>
<evidence type="ECO:0000256" key="2">
    <source>
        <dbReference type="ARBA" id="ARBA00010596"/>
    </source>
</evidence>
<feature type="transmembrane region" description="Helical" evidence="6">
    <location>
        <begin position="131"/>
        <end position="156"/>
    </location>
</feature>
<feature type="domain" description="Yip1" evidence="8">
    <location>
        <begin position="97"/>
        <end position="238"/>
    </location>
</feature>
<evidence type="ECO:0000256" key="3">
    <source>
        <dbReference type="ARBA" id="ARBA00022692"/>
    </source>
</evidence>
<evidence type="ECO:0000259" key="8">
    <source>
        <dbReference type="Pfam" id="PF04893"/>
    </source>
</evidence>
<dbReference type="AlphaFoldDB" id="A0AAD7XRD3"/>
<feature type="transmembrane region" description="Helical" evidence="6">
    <location>
        <begin position="195"/>
        <end position="216"/>
    </location>
</feature>
<dbReference type="GO" id="GO:0005802">
    <property type="term" value="C:trans-Golgi network"/>
    <property type="evidence" value="ECO:0007669"/>
    <property type="project" value="TreeGrafter"/>
</dbReference>
<comment type="caution">
    <text evidence="6">Lacks conserved residue(s) required for the propagation of feature annotation.</text>
</comment>
<feature type="transmembrane region" description="Helical" evidence="6">
    <location>
        <begin position="102"/>
        <end position="119"/>
    </location>
</feature>
<dbReference type="InterPro" id="IPR006977">
    <property type="entry name" value="Yip1_dom"/>
</dbReference>
<evidence type="ECO:0000256" key="4">
    <source>
        <dbReference type="ARBA" id="ARBA00022989"/>
    </source>
</evidence>